<dbReference type="Pfam" id="PF07833">
    <property type="entry name" value="Cu_amine_oxidN1"/>
    <property type="match status" value="1"/>
</dbReference>
<accession>A0ABW3L2S1</accession>
<proteinExistence type="predicted"/>
<evidence type="ECO:0000259" key="3">
    <source>
        <dbReference type="Pfam" id="PF13529"/>
    </source>
</evidence>
<sequence length="406" mass="45719">MEGFIIKFNKNLLILSVITTLAICLYIFLPFQNTGSATGKESQQSQTNQLQLQENQEVVETQVLQEEVPTETEQPIHTSVNLNEFEEVEETEVYIHGEPKPELTIHEYKENIYTPLEEVAEAMGHELEQAEEGHFELHTEEETAYTIVSGSSVVHKNGIPIMIEEGDFEGNHPAFEKEDKLYIPLDFAESELDYDVQTLENGDINLGKAIVEKPDFPLDVPLINQMADPQLYNGCEVTSMAMILNYHDVHVTKTELANAVPRVPLNYSNGQKGNPNDGFVGDMENGPGLSIYHAPLAETTRNYVGDRVIDFSGSEPEKLFEYLDKGLPVWVIVTSPFAPVNEWETWSTPRGQLDVTFRLHSVVLTGYDETHFYINNPFGHKNQRVAIDSFIGGWQQLGSQAITITE</sequence>
<dbReference type="Gene3D" id="3.90.70.10">
    <property type="entry name" value="Cysteine proteinases"/>
    <property type="match status" value="1"/>
</dbReference>
<dbReference type="EMBL" id="JBHTKL010000005">
    <property type="protein sequence ID" value="MFD1020285.1"/>
    <property type="molecule type" value="Genomic_DNA"/>
</dbReference>
<dbReference type="CDD" id="cd02549">
    <property type="entry name" value="Peptidase_C39A"/>
    <property type="match status" value="1"/>
</dbReference>
<gene>
    <name evidence="4" type="ORF">ACFQ2J_13940</name>
</gene>
<feature type="transmembrane region" description="Helical" evidence="1">
    <location>
        <begin position="12"/>
        <end position="31"/>
    </location>
</feature>
<dbReference type="InterPro" id="IPR039564">
    <property type="entry name" value="Peptidase_C39-like"/>
</dbReference>
<dbReference type="PANTHER" id="PTHR37806:SF1">
    <property type="entry name" value="PEPTIDASE C39-LIKE DOMAIN-CONTAINING PROTEIN"/>
    <property type="match status" value="1"/>
</dbReference>
<dbReference type="Proteomes" id="UP001596990">
    <property type="component" value="Unassembled WGS sequence"/>
</dbReference>
<reference evidence="5" key="1">
    <citation type="journal article" date="2019" name="Int. J. Syst. Evol. Microbiol.">
        <title>The Global Catalogue of Microorganisms (GCM) 10K type strain sequencing project: providing services to taxonomists for standard genome sequencing and annotation.</title>
        <authorList>
            <consortium name="The Broad Institute Genomics Platform"/>
            <consortium name="The Broad Institute Genome Sequencing Center for Infectious Disease"/>
            <person name="Wu L."/>
            <person name="Ma J."/>
        </authorList>
    </citation>
    <scope>NUCLEOTIDE SEQUENCE [LARGE SCALE GENOMIC DNA]</scope>
    <source>
        <strain evidence="5">CCUG 56607</strain>
    </source>
</reference>
<comment type="caution">
    <text evidence="4">The sequence shown here is derived from an EMBL/GenBank/DDBJ whole genome shotgun (WGS) entry which is preliminary data.</text>
</comment>
<dbReference type="InterPro" id="IPR039563">
    <property type="entry name" value="Peptidase_C39_single_dom"/>
</dbReference>
<protein>
    <submittedName>
        <fullName evidence="4">C39 family peptidase</fullName>
    </submittedName>
</protein>
<name>A0ABW3L2S1_9BACI</name>
<dbReference type="InterPro" id="IPR012854">
    <property type="entry name" value="Cu_amine_oxidase-like_N"/>
</dbReference>
<keyword evidence="1" id="KW-0472">Membrane</keyword>
<evidence type="ECO:0000256" key="1">
    <source>
        <dbReference type="SAM" id="Phobius"/>
    </source>
</evidence>
<dbReference type="Pfam" id="PF13529">
    <property type="entry name" value="Peptidase_C39_2"/>
    <property type="match status" value="1"/>
</dbReference>
<keyword evidence="5" id="KW-1185">Reference proteome</keyword>
<evidence type="ECO:0000313" key="5">
    <source>
        <dbReference type="Proteomes" id="UP001596990"/>
    </source>
</evidence>
<feature type="domain" description="Peptidase C39-like" evidence="3">
    <location>
        <begin position="218"/>
        <end position="377"/>
    </location>
</feature>
<evidence type="ECO:0000259" key="2">
    <source>
        <dbReference type="Pfam" id="PF07833"/>
    </source>
</evidence>
<evidence type="ECO:0000313" key="4">
    <source>
        <dbReference type="EMBL" id="MFD1020285.1"/>
    </source>
</evidence>
<dbReference type="RefSeq" id="WP_386061601.1">
    <property type="nucleotide sequence ID" value="NZ_JBHTKL010000005.1"/>
</dbReference>
<feature type="domain" description="Copper amine oxidase-like N-terminal" evidence="2">
    <location>
        <begin position="108"/>
        <end position="198"/>
    </location>
</feature>
<dbReference type="PANTHER" id="PTHR37806">
    <property type="entry name" value="LMO0724 PROTEIN"/>
    <property type="match status" value="1"/>
</dbReference>
<organism evidence="4 5">
    <name type="scientific">Thalassobacillus hwangdonensis</name>
    <dbReference type="NCBI Taxonomy" id="546108"/>
    <lineage>
        <taxon>Bacteria</taxon>
        <taxon>Bacillati</taxon>
        <taxon>Bacillota</taxon>
        <taxon>Bacilli</taxon>
        <taxon>Bacillales</taxon>
        <taxon>Bacillaceae</taxon>
        <taxon>Thalassobacillus</taxon>
    </lineage>
</organism>
<keyword evidence="1" id="KW-1133">Transmembrane helix</keyword>
<keyword evidence="1" id="KW-0812">Transmembrane</keyword>